<gene>
    <name evidence="1" type="ORF">R69776_01495</name>
</gene>
<sequence length="54" mass="6257">MLEGRNAAERVTLQMLLRNAVLRKYVYLDQAVIDLFFFQRKPGDPHIHTPCGTI</sequence>
<dbReference type="Proteomes" id="UP000673821">
    <property type="component" value="Unassembled WGS sequence"/>
</dbReference>
<evidence type="ECO:0000313" key="1">
    <source>
        <dbReference type="EMBL" id="CAE6719639.1"/>
    </source>
</evidence>
<comment type="caution">
    <text evidence="1">The sequence shown here is derived from an EMBL/GenBank/DDBJ whole genome shotgun (WGS) entry which is preliminary data.</text>
</comment>
<name>A0ABN7KXZ2_9BURK</name>
<keyword evidence="2" id="KW-1185">Reference proteome</keyword>
<evidence type="ECO:0000313" key="2">
    <source>
        <dbReference type="Proteomes" id="UP000673821"/>
    </source>
</evidence>
<organism evidence="1 2">
    <name type="scientific">Paraburkholderia nemoris</name>
    <dbReference type="NCBI Taxonomy" id="2793076"/>
    <lineage>
        <taxon>Bacteria</taxon>
        <taxon>Pseudomonadati</taxon>
        <taxon>Pseudomonadota</taxon>
        <taxon>Betaproteobacteria</taxon>
        <taxon>Burkholderiales</taxon>
        <taxon>Burkholderiaceae</taxon>
        <taxon>Paraburkholderia</taxon>
    </lineage>
</organism>
<reference evidence="1 2" key="1">
    <citation type="submission" date="2021-02" db="EMBL/GenBank/DDBJ databases">
        <authorList>
            <person name="Vanwijnsberghe S."/>
        </authorList>
    </citation>
    <scope>NUCLEOTIDE SEQUENCE [LARGE SCALE GENOMIC DNA]</scope>
    <source>
        <strain evidence="1 2">R-69776</strain>
    </source>
</reference>
<dbReference type="EMBL" id="CAJNBH010000003">
    <property type="protein sequence ID" value="CAE6719639.1"/>
    <property type="molecule type" value="Genomic_DNA"/>
</dbReference>
<accession>A0ABN7KXZ2</accession>
<proteinExistence type="predicted"/>
<protein>
    <submittedName>
        <fullName evidence="1">Uncharacterized protein</fullName>
    </submittedName>
</protein>